<accession>A0AAQ3P8E7</accession>
<evidence type="ECO:0000259" key="2">
    <source>
        <dbReference type="Pfam" id="PF03108"/>
    </source>
</evidence>
<dbReference type="InterPro" id="IPR018289">
    <property type="entry name" value="MULE_transposase_dom"/>
</dbReference>
<dbReference type="InterPro" id="IPR004332">
    <property type="entry name" value="Transposase_MuDR"/>
</dbReference>
<feature type="compositionally biased region" description="Basic and acidic residues" evidence="1">
    <location>
        <begin position="1025"/>
        <end position="1039"/>
    </location>
</feature>
<dbReference type="PANTHER" id="PTHR31973:SF187">
    <property type="entry name" value="MUTATOR TRANSPOSASE MUDRA PROTEIN"/>
    <property type="match status" value="1"/>
</dbReference>
<evidence type="ECO:0000259" key="3">
    <source>
        <dbReference type="Pfam" id="PF10551"/>
    </source>
</evidence>
<evidence type="ECO:0000259" key="4">
    <source>
        <dbReference type="Pfam" id="PF26130"/>
    </source>
</evidence>
<evidence type="ECO:0008006" key="7">
    <source>
        <dbReference type="Google" id="ProtNLM"/>
    </source>
</evidence>
<dbReference type="AlphaFoldDB" id="A0AAQ3P8E7"/>
<organism evidence="5 6">
    <name type="scientific">Vigna mungo</name>
    <name type="common">Black gram</name>
    <name type="synonym">Phaseolus mungo</name>
    <dbReference type="NCBI Taxonomy" id="3915"/>
    <lineage>
        <taxon>Eukaryota</taxon>
        <taxon>Viridiplantae</taxon>
        <taxon>Streptophyta</taxon>
        <taxon>Embryophyta</taxon>
        <taxon>Tracheophyta</taxon>
        <taxon>Spermatophyta</taxon>
        <taxon>Magnoliopsida</taxon>
        <taxon>eudicotyledons</taxon>
        <taxon>Gunneridae</taxon>
        <taxon>Pentapetalae</taxon>
        <taxon>rosids</taxon>
        <taxon>fabids</taxon>
        <taxon>Fabales</taxon>
        <taxon>Fabaceae</taxon>
        <taxon>Papilionoideae</taxon>
        <taxon>50 kb inversion clade</taxon>
        <taxon>NPAAA clade</taxon>
        <taxon>indigoferoid/millettioid clade</taxon>
        <taxon>Phaseoleae</taxon>
        <taxon>Vigna</taxon>
    </lineage>
</organism>
<protein>
    <recommendedName>
        <fullName evidence="7">Mutator-like transposase</fullName>
    </recommendedName>
</protein>
<feature type="compositionally biased region" description="Basic residues" evidence="1">
    <location>
        <begin position="1010"/>
        <end position="1024"/>
    </location>
</feature>
<feature type="region of interest" description="Disordered" evidence="1">
    <location>
        <begin position="375"/>
        <end position="470"/>
    </location>
</feature>
<dbReference type="Pfam" id="PF10551">
    <property type="entry name" value="MULE"/>
    <property type="match status" value="1"/>
</dbReference>
<evidence type="ECO:0000313" key="5">
    <source>
        <dbReference type="EMBL" id="WVZ21758.1"/>
    </source>
</evidence>
<sequence>MWEANVLGSGGMTIKDKVIRTAIKRRRMRSWLSVRRYVLIPNPVKGTINTISGGGILEAYGQDIYLVVKNVEVYVDDMMVKSPPPPSSMPMIYLMYSRPYDSIWNDLEESDWVNLRRFEGDFLCVYLSGFEVLSARRRPSRAGGCNELSLDVSEGHFVSDDNGNLKFDGEITQWSCDPDLFCYFGIIAPVKELGHKDIKEVWYSLGGQSVVPERLELLTDDRGVLHMVNIAMLNGEVHLYVVHNRTEPEIIEMIEWVDGAVNDEVHVQTQVEGEGEVQVVTEMQNGHGEGECEVVSQLAEGEVEREVEREVEKEIEAEVEAEVQGEVEVEGEAEVVSKLAEGELQSEVEREVEAEVEGEAEVVTQLAEGEVQREVGREVEAEGEGLTQLEEVEVADVDEVELEDVEDEDEDENREEDEDENVYESSSEESLVDVTIHCDNIGTSKRSLSEEQPCSSWTSGNDDMNDLRGISDNEWVSDHLDSGPDSEDEGSIPRTVFPTFSMPKVLEEYKWEVGTYFTEKNEFKEAIRTYALSNGRNLKFLKNDNKRVSVKCCGGNGKCKWYAYCAFSSRSKSWQLRKVIDDHTCSRDFNVKLITSKWLSKRMEKAVRENPNMKVMDIRDKVSRKWNVGISRNMAFRARAMAKDNVDGSFKEQYRRIYDYGHELLRSNPSSTVKIKAENINGECIFKRIYVCLKACKDSFSSCRPIIGVDGCFLKGKYGGELLTAVGRDGNEQILPIAYAVVEVENKDSWTWFLDLLIGDLGGEAICGACTFISDQQKCLLSAFQELLPGVEQRFCVRHLYSNFRKEFPGKDLKRLMWTAATATYPQLWEDEMLKIKDINLEAYKYLIGIAPRFTSRSQCDTLVNNMCEGFNSVLLHTRTKPIITMLEEIRVYIMKRWAKNRKKMALYQGSVCPKVLSRFLKHSWLTRYWLPRWSSDQLFEINHISQFGEQYVVNLDKQDCSCRKWLLTEDCIGTWYRKSTYEETYNSIVYPINGQVLWEKTPYPDVLPPKKRPMPGRPKKKRRLESWELKKNDTELRKGGSKKSCAICKQLGHNKRCCPQRPTTTNIPVDQPPAAQATELATEQLTDQTPQVTVPPPEQPTGQTTHVPAAE</sequence>
<feature type="region of interest" description="Disordered" evidence="1">
    <location>
        <begin position="1006"/>
        <end position="1040"/>
    </location>
</feature>
<dbReference type="Proteomes" id="UP001374535">
    <property type="component" value="Chromosome 1"/>
</dbReference>
<feature type="domain" description="MULE transposase" evidence="3">
    <location>
        <begin position="707"/>
        <end position="803"/>
    </location>
</feature>
<evidence type="ECO:0000256" key="1">
    <source>
        <dbReference type="SAM" id="MobiDB-lite"/>
    </source>
</evidence>
<dbReference type="Pfam" id="PF03108">
    <property type="entry name" value="DBD_Tnp_Mut"/>
    <property type="match status" value="1"/>
</dbReference>
<feature type="compositionally biased region" description="Acidic residues" evidence="1">
    <location>
        <begin position="390"/>
        <end position="431"/>
    </location>
</feature>
<feature type="compositionally biased region" description="Polar residues" evidence="1">
    <location>
        <begin position="441"/>
        <end position="462"/>
    </location>
</feature>
<gene>
    <name evidence="5" type="ORF">V8G54_000302</name>
</gene>
<name>A0AAQ3P8E7_VIGMU</name>
<dbReference type="InterPro" id="IPR058594">
    <property type="entry name" value="PB1-like_dom_pln"/>
</dbReference>
<evidence type="ECO:0000313" key="6">
    <source>
        <dbReference type="Proteomes" id="UP001374535"/>
    </source>
</evidence>
<proteinExistence type="predicted"/>
<feature type="domain" description="PB1-like" evidence="4">
    <location>
        <begin position="154"/>
        <end position="243"/>
    </location>
</feature>
<keyword evidence="6" id="KW-1185">Reference proteome</keyword>
<feature type="region of interest" description="Disordered" evidence="1">
    <location>
        <begin position="1060"/>
        <end position="1112"/>
    </location>
</feature>
<dbReference type="PANTHER" id="PTHR31973">
    <property type="entry name" value="POLYPROTEIN, PUTATIVE-RELATED"/>
    <property type="match status" value="1"/>
</dbReference>
<dbReference type="EMBL" id="CP144700">
    <property type="protein sequence ID" value="WVZ21758.1"/>
    <property type="molecule type" value="Genomic_DNA"/>
</dbReference>
<dbReference type="Pfam" id="PF26130">
    <property type="entry name" value="PB1-like"/>
    <property type="match status" value="1"/>
</dbReference>
<feature type="domain" description="Transposase MuDR plant" evidence="2">
    <location>
        <begin position="509"/>
        <end position="562"/>
    </location>
</feature>
<reference evidence="5 6" key="1">
    <citation type="journal article" date="2023" name="Life. Sci Alliance">
        <title>Evolutionary insights into 3D genome organization and epigenetic landscape of Vigna mungo.</title>
        <authorList>
            <person name="Junaid A."/>
            <person name="Singh B."/>
            <person name="Bhatia S."/>
        </authorList>
    </citation>
    <scope>NUCLEOTIDE SEQUENCE [LARGE SCALE GENOMIC DNA]</scope>
    <source>
        <strain evidence="5">Urdbean</strain>
    </source>
</reference>